<dbReference type="InterPro" id="IPR021842">
    <property type="entry name" value="DUF3435"/>
</dbReference>
<dbReference type="Proteomes" id="UP000664132">
    <property type="component" value="Unassembled WGS sequence"/>
</dbReference>
<dbReference type="OrthoDB" id="3561261at2759"/>
<feature type="domain" description="2EXR" evidence="1">
    <location>
        <begin position="10"/>
        <end position="88"/>
    </location>
</feature>
<comment type="caution">
    <text evidence="2">The sequence shown here is derived from an EMBL/GenBank/DDBJ whole genome shotgun (WGS) entry which is preliminary data.</text>
</comment>
<organism evidence="2 3">
    <name type="scientific">Cadophora malorum</name>
    <dbReference type="NCBI Taxonomy" id="108018"/>
    <lineage>
        <taxon>Eukaryota</taxon>
        <taxon>Fungi</taxon>
        <taxon>Dikarya</taxon>
        <taxon>Ascomycota</taxon>
        <taxon>Pezizomycotina</taxon>
        <taxon>Leotiomycetes</taxon>
        <taxon>Helotiales</taxon>
        <taxon>Ploettnerulaceae</taxon>
        <taxon>Cadophora</taxon>
    </lineage>
</organism>
<keyword evidence="3" id="KW-1185">Reference proteome</keyword>
<evidence type="ECO:0000313" key="3">
    <source>
        <dbReference type="Proteomes" id="UP000664132"/>
    </source>
</evidence>
<dbReference type="PANTHER" id="PTHR37535">
    <property type="entry name" value="FLUG DOMAIN PROTEIN"/>
    <property type="match status" value="1"/>
</dbReference>
<sequence>MSPSDSNQHFHLFPELPGELRELIWKFSLHGRTVLVQLKLGTWNIPTLSLEHVRGLCTFSYKENHTPPALGVCKESRDIAASFYKCSPLRAFRDRIHSPNLSTVCYCPFYDNIRIQGEAALFEYAKIAGLRLPDMRNFMIYISASAASDSPGSPTTVSWSREQSIDRETGTNDLWLAAPHASIGTFLKHYLNDINVDLQGVYRRLDTQKDLMWFACSMSRSIDPRRPRKLTPEQTAPVNDIPYIVKLHNRVKDLSNALVGGRKDDRLQKAIKRLYNEKQRKRRELLRDIKEWYKSEQPVKDSERQLSGMVVDEDTRDALVRQTCRQSSLV</sequence>
<dbReference type="Pfam" id="PF20150">
    <property type="entry name" value="2EXR"/>
    <property type="match status" value="1"/>
</dbReference>
<evidence type="ECO:0000313" key="2">
    <source>
        <dbReference type="EMBL" id="KAG4420640.1"/>
    </source>
</evidence>
<reference evidence="2" key="1">
    <citation type="submission" date="2021-02" db="EMBL/GenBank/DDBJ databases">
        <title>Genome sequence Cadophora malorum strain M34.</title>
        <authorList>
            <person name="Stefanovic E."/>
            <person name="Vu D."/>
            <person name="Scully C."/>
            <person name="Dijksterhuis J."/>
            <person name="Roader J."/>
            <person name="Houbraken J."/>
        </authorList>
    </citation>
    <scope>NUCLEOTIDE SEQUENCE</scope>
    <source>
        <strain evidence="2">M34</strain>
    </source>
</reference>
<protein>
    <recommendedName>
        <fullName evidence="1">2EXR domain-containing protein</fullName>
    </recommendedName>
</protein>
<name>A0A8H7W826_9HELO</name>
<dbReference type="InterPro" id="IPR045518">
    <property type="entry name" value="2EXR"/>
</dbReference>
<dbReference type="AlphaFoldDB" id="A0A8H7W826"/>
<dbReference type="Pfam" id="PF11917">
    <property type="entry name" value="DUF3435"/>
    <property type="match status" value="1"/>
</dbReference>
<dbReference type="PANTHER" id="PTHR37535:SF2">
    <property type="entry name" value="FINGER DOMAIN PROTEIN, PUTATIVE (AFU_ORTHOLOGUE AFUA_6G09300)-RELATED"/>
    <property type="match status" value="1"/>
</dbReference>
<accession>A0A8H7W826</accession>
<gene>
    <name evidence="2" type="ORF">IFR04_006230</name>
</gene>
<dbReference type="EMBL" id="JAFJYH010000080">
    <property type="protein sequence ID" value="KAG4420640.1"/>
    <property type="molecule type" value="Genomic_DNA"/>
</dbReference>
<proteinExistence type="predicted"/>
<evidence type="ECO:0000259" key="1">
    <source>
        <dbReference type="Pfam" id="PF20150"/>
    </source>
</evidence>